<keyword evidence="4 10" id="KW-0812">Transmembrane</keyword>
<organism evidence="11 12">
    <name type="scientific">Acanthoscelides obtectus</name>
    <name type="common">Bean weevil</name>
    <name type="synonym">Bruchus obtectus</name>
    <dbReference type="NCBI Taxonomy" id="200917"/>
    <lineage>
        <taxon>Eukaryota</taxon>
        <taxon>Metazoa</taxon>
        <taxon>Ecdysozoa</taxon>
        <taxon>Arthropoda</taxon>
        <taxon>Hexapoda</taxon>
        <taxon>Insecta</taxon>
        <taxon>Pterygota</taxon>
        <taxon>Neoptera</taxon>
        <taxon>Endopterygota</taxon>
        <taxon>Coleoptera</taxon>
        <taxon>Polyphaga</taxon>
        <taxon>Cucujiformia</taxon>
        <taxon>Chrysomeloidea</taxon>
        <taxon>Chrysomelidae</taxon>
        <taxon>Bruchinae</taxon>
        <taxon>Bruchini</taxon>
        <taxon>Acanthoscelides</taxon>
    </lineage>
</organism>
<evidence type="ECO:0000256" key="9">
    <source>
        <dbReference type="ARBA" id="ARBA00023224"/>
    </source>
</evidence>
<evidence type="ECO:0000256" key="4">
    <source>
        <dbReference type="ARBA" id="ARBA00022692"/>
    </source>
</evidence>
<dbReference type="PANTHER" id="PTHR21137:SF35">
    <property type="entry name" value="ODORANT RECEPTOR 19A-RELATED"/>
    <property type="match status" value="1"/>
</dbReference>
<accession>A0A9P0PKQ2</accession>
<keyword evidence="9" id="KW-0807">Transducer</keyword>
<dbReference type="OrthoDB" id="7677057at2759"/>
<keyword evidence="3" id="KW-0716">Sensory transduction</keyword>
<evidence type="ECO:0000256" key="8">
    <source>
        <dbReference type="ARBA" id="ARBA00023170"/>
    </source>
</evidence>
<sequence length="123" mass="14142">MLQQLYDPENGFQGDKIIFLRNFGALVLALAQLYVFFWFANEVILESLAISDVIYNESNWITYSKANKMLLVMVLQRSHRNFALKAAAIGEMSISTFTKILRLCYSITTFFMTAYDLKGEEAM</sequence>
<evidence type="ECO:0000256" key="3">
    <source>
        <dbReference type="ARBA" id="ARBA00022606"/>
    </source>
</evidence>
<keyword evidence="8" id="KW-0675">Receptor</keyword>
<keyword evidence="6 10" id="KW-1133">Transmembrane helix</keyword>
<dbReference type="PANTHER" id="PTHR21137">
    <property type="entry name" value="ODORANT RECEPTOR"/>
    <property type="match status" value="1"/>
</dbReference>
<gene>
    <name evidence="11" type="ORF">ACAOBT_LOCUS19068</name>
</gene>
<dbReference type="GO" id="GO:0007165">
    <property type="term" value="P:signal transduction"/>
    <property type="evidence" value="ECO:0007669"/>
    <property type="project" value="UniProtKB-KW"/>
</dbReference>
<evidence type="ECO:0000256" key="6">
    <source>
        <dbReference type="ARBA" id="ARBA00022989"/>
    </source>
</evidence>
<dbReference type="EMBL" id="CAKOFQ010007065">
    <property type="protein sequence ID" value="CAH1989508.1"/>
    <property type="molecule type" value="Genomic_DNA"/>
</dbReference>
<proteinExistence type="predicted"/>
<feature type="transmembrane region" description="Helical" evidence="10">
    <location>
        <begin position="20"/>
        <end position="40"/>
    </location>
</feature>
<evidence type="ECO:0000256" key="5">
    <source>
        <dbReference type="ARBA" id="ARBA00022725"/>
    </source>
</evidence>
<reference evidence="11" key="1">
    <citation type="submission" date="2022-03" db="EMBL/GenBank/DDBJ databases">
        <authorList>
            <person name="Sayadi A."/>
        </authorList>
    </citation>
    <scope>NUCLEOTIDE SEQUENCE</scope>
</reference>
<comment type="caution">
    <text evidence="11">The sequence shown here is derived from an EMBL/GenBank/DDBJ whole genome shotgun (WGS) entry which is preliminary data.</text>
</comment>
<evidence type="ECO:0000256" key="10">
    <source>
        <dbReference type="SAM" id="Phobius"/>
    </source>
</evidence>
<dbReference type="InterPro" id="IPR004117">
    <property type="entry name" value="7tm6_olfct_rcpt"/>
</dbReference>
<keyword evidence="12" id="KW-1185">Reference proteome</keyword>
<dbReference type="GO" id="GO:0005886">
    <property type="term" value="C:plasma membrane"/>
    <property type="evidence" value="ECO:0007669"/>
    <property type="project" value="UniProtKB-SubCell"/>
</dbReference>
<dbReference type="Pfam" id="PF02949">
    <property type="entry name" value="7tm_6"/>
    <property type="match status" value="1"/>
</dbReference>
<name>A0A9P0PKQ2_ACAOB</name>
<protein>
    <submittedName>
        <fullName evidence="11">Uncharacterized protein</fullName>
    </submittedName>
</protein>
<evidence type="ECO:0000313" key="11">
    <source>
        <dbReference type="EMBL" id="CAH1989508.1"/>
    </source>
</evidence>
<keyword evidence="7 10" id="KW-0472">Membrane</keyword>
<evidence type="ECO:0000256" key="1">
    <source>
        <dbReference type="ARBA" id="ARBA00004651"/>
    </source>
</evidence>
<dbReference type="AlphaFoldDB" id="A0A9P0PKQ2"/>
<dbReference type="Proteomes" id="UP001152888">
    <property type="component" value="Unassembled WGS sequence"/>
</dbReference>
<evidence type="ECO:0000256" key="2">
    <source>
        <dbReference type="ARBA" id="ARBA00022475"/>
    </source>
</evidence>
<keyword evidence="5" id="KW-0552">Olfaction</keyword>
<keyword evidence="2" id="KW-1003">Cell membrane</keyword>
<dbReference type="GO" id="GO:0004984">
    <property type="term" value="F:olfactory receptor activity"/>
    <property type="evidence" value="ECO:0007669"/>
    <property type="project" value="InterPro"/>
</dbReference>
<evidence type="ECO:0000313" key="12">
    <source>
        <dbReference type="Proteomes" id="UP001152888"/>
    </source>
</evidence>
<evidence type="ECO:0000256" key="7">
    <source>
        <dbReference type="ARBA" id="ARBA00023136"/>
    </source>
</evidence>
<comment type="subcellular location">
    <subcellularLocation>
        <location evidence="1">Cell membrane</location>
        <topology evidence="1">Multi-pass membrane protein</topology>
    </subcellularLocation>
</comment>
<dbReference type="GO" id="GO:0005549">
    <property type="term" value="F:odorant binding"/>
    <property type="evidence" value="ECO:0007669"/>
    <property type="project" value="InterPro"/>
</dbReference>